<name>A0ABU5Z7W7_9FLAO</name>
<sequence>MTTNVITPKIKNKNSRQLTRSFRIMRAFLLIKFAHLYSQRCLHQSLMRSKNDYRTAENISNMINDIFGGQTSPQDFICDKNEIADKCINLTEEMKSYEEVLKTLAIDPQDVYAFCADVEYNNSVPSFRCYGQIAMYVMRCIENYDLGAINKETAVKGMNALKDFELAAKNLSMVTRKIVIQVEKAFGLVSLRRIMRRCKKEYKDKKIKWTIKIT</sequence>
<evidence type="ECO:0000256" key="1">
    <source>
        <dbReference type="SAM" id="Coils"/>
    </source>
</evidence>
<dbReference type="Proteomes" id="UP001311730">
    <property type="component" value="Unassembled WGS sequence"/>
</dbReference>
<keyword evidence="3" id="KW-1185">Reference proteome</keyword>
<comment type="caution">
    <text evidence="2">The sequence shown here is derived from an EMBL/GenBank/DDBJ whole genome shotgun (WGS) entry which is preliminary data.</text>
</comment>
<dbReference type="EMBL" id="JAYKBW010000007">
    <property type="protein sequence ID" value="MEB3075029.1"/>
    <property type="molecule type" value="Genomic_DNA"/>
</dbReference>
<proteinExistence type="predicted"/>
<evidence type="ECO:0000313" key="2">
    <source>
        <dbReference type="EMBL" id="MEB3075029.1"/>
    </source>
</evidence>
<accession>A0ABU5Z7W7</accession>
<dbReference type="RefSeq" id="WP_323983307.1">
    <property type="nucleotide sequence ID" value="NZ_JAYKBW010000007.1"/>
</dbReference>
<organism evidence="2 3">
    <name type="scientific">Capnocytophaga gingivalis</name>
    <dbReference type="NCBI Taxonomy" id="1017"/>
    <lineage>
        <taxon>Bacteria</taxon>
        <taxon>Pseudomonadati</taxon>
        <taxon>Bacteroidota</taxon>
        <taxon>Flavobacteriia</taxon>
        <taxon>Flavobacteriales</taxon>
        <taxon>Flavobacteriaceae</taxon>
        <taxon>Capnocytophaga</taxon>
    </lineage>
</organism>
<gene>
    <name evidence="2" type="ORF">VJJ08_06935</name>
</gene>
<keyword evidence="1" id="KW-0175">Coiled coil</keyword>
<evidence type="ECO:0000313" key="3">
    <source>
        <dbReference type="Proteomes" id="UP001311730"/>
    </source>
</evidence>
<protein>
    <submittedName>
        <fullName evidence="2">Uncharacterized protein</fullName>
    </submittedName>
</protein>
<reference evidence="2 3" key="1">
    <citation type="submission" date="2023-12" db="EMBL/GenBank/DDBJ databases">
        <title>Genomic sequences of Capnocytophaga and Parvimonas strains.</title>
        <authorList>
            <person name="Watt R.M."/>
            <person name="Wang M."/>
            <person name="Yang T."/>
            <person name="Tong W.M."/>
        </authorList>
    </citation>
    <scope>NUCLEOTIDE SEQUENCE [LARGE SCALE GENOMIC DNA]</scope>
    <source>
        <strain evidence="2 3">CCUG 13096</strain>
    </source>
</reference>
<feature type="coiled-coil region" evidence="1">
    <location>
        <begin position="80"/>
        <end position="107"/>
    </location>
</feature>